<sequence length="69" mass="7691">MKTINNFSEHAMLKGELKNLTGGGLMDAVEFGGWIHDNLSQFDWYNNGVDNFFGFFEGLGDGMNDALQN</sequence>
<reference evidence="1 2" key="1">
    <citation type="submission" date="2012-12" db="EMBL/GenBank/DDBJ databases">
        <title>Genome assembly of Fulvivirga imtechensis AK7.</title>
        <authorList>
            <person name="Nupur N."/>
            <person name="Khatri I."/>
            <person name="Kumar R."/>
            <person name="Subramanian S."/>
            <person name="Pinnaka A."/>
        </authorList>
    </citation>
    <scope>NUCLEOTIDE SEQUENCE [LARGE SCALE GENOMIC DNA]</scope>
    <source>
        <strain evidence="1 2">AK7</strain>
    </source>
</reference>
<dbReference type="STRING" id="1237149.C900_02245"/>
<dbReference type="AlphaFoldDB" id="L8JSP3"/>
<protein>
    <submittedName>
        <fullName evidence="1">Uncharacterized protein</fullName>
    </submittedName>
</protein>
<proteinExistence type="predicted"/>
<dbReference type="Proteomes" id="UP000011135">
    <property type="component" value="Unassembled WGS sequence"/>
</dbReference>
<accession>L8JSP3</accession>
<name>L8JSP3_9BACT</name>
<evidence type="ECO:0000313" key="1">
    <source>
        <dbReference type="EMBL" id="ELR71870.1"/>
    </source>
</evidence>
<gene>
    <name evidence="1" type="ORF">C900_02245</name>
</gene>
<dbReference type="EMBL" id="AMZN01000032">
    <property type="protein sequence ID" value="ELR71870.1"/>
    <property type="molecule type" value="Genomic_DNA"/>
</dbReference>
<evidence type="ECO:0000313" key="2">
    <source>
        <dbReference type="Proteomes" id="UP000011135"/>
    </source>
</evidence>
<dbReference type="RefSeq" id="WP_009579633.1">
    <property type="nucleotide sequence ID" value="NZ_AMZN01000032.1"/>
</dbReference>
<keyword evidence="2" id="KW-1185">Reference proteome</keyword>
<comment type="caution">
    <text evidence="1">The sequence shown here is derived from an EMBL/GenBank/DDBJ whole genome shotgun (WGS) entry which is preliminary data.</text>
</comment>
<organism evidence="1 2">
    <name type="scientific">Fulvivirga imtechensis AK7</name>
    <dbReference type="NCBI Taxonomy" id="1237149"/>
    <lineage>
        <taxon>Bacteria</taxon>
        <taxon>Pseudomonadati</taxon>
        <taxon>Bacteroidota</taxon>
        <taxon>Cytophagia</taxon>
        <taxon>Cytophagales</taxon>
        <taxon>Fulvivirgaceae</taxon>
        <taxon>Fulvivirga</taxon>
    </lineage>
</organism>